<keyword evidence="6" id="KW-1185">Reference proteome</keyword>
<feature type="compositionally biased region" description="Low complexity" evidence="4">
    <location>
        <begin position="205"/>
        <end position="214"/>
    </location>
</feature>
<dbReference type="Gene3D" id="3.30.1120.90">
    <property type="entry name" value="Nucleosome assembly protein"/>
    <property type="match status" value="1"/>
</dbReference>
<feature type="compositionally biased region" description="Basic residues" evidence="4">
    <location>
        <begin position="171"/>
        <end position="181"/>
    </location>
</feature>
<dbReference type="AlphaFoldDB" id="A0A9Q1FZL5"/>
<dbReference type="Pfam" id="PF00956">
    <property type="entry name" value="NAP"/>
    <property type="match status" value="1"/>
</dbReference>
<dbReference type="PANTHER" id="PTHR11875">
    <property type="entry name" value="TESTIS-SPECIFIC Y-ENCODED PROTEIN"/>
    <property type="match status" value="1"/>
</dbReference>
<feature type="compositionally biased region" description="Low complexity" evidence="4">
    <location>
        <begin position="141"/>
        <end position="150"/>
    </location>
</feature>
<evidence type="ECO:0000256" key="4">
    <source>
        <dbReference type="SAM" id="MobiDB-lite"/>
    </source>
</evidence>
<feature type="compositionally biased region" description="Basic and acidic residues" evidence="4">
    <location>
        <begin position="182"/>
        <end position="192"/>
    </location>
</feature>
<organism evidence="5 6">
    <name type="scientific">Synaphobranchus kaupii</name>
    <name type="common">Kaup's arrowtooth eel</name>
    <dbReference type="NCBI Taxonomy" id="118154"/>
    <lineage>
        <taxon>Eukaryota</taxon>
        <taxon>Metazoa</taxon>
        <taxon>Chordata</taxon>
        <taxon>Craniata</taxon>
        <taxon>Vertebrata</taxon>
        <taxon>Euteleostomi</taxon>
        <taxon>Actinopterygii</taxon>
        <taxon>Neopterygii</taxon>
        <taxon>Teleostei</taxon>
        <taxon>Anguilliformes</taxon>
        <taxon>Synaphobranchidae</taxon>
        <taxon>Synaphobranchus</taxon>
    </lineage>
</organism>
<keyword evidence="3" id="KW-0175">Coiled coil</keyword>
<dbReference type="EMBL" id="JAINUF010000003">
    <property type="protein sequence ID" value="KAJ8370150.1"/>
    <property type="molecule type" value="Genomic_DNA"/>
</dbReference>
<evidence type="ECO:0000256" key="3">
    <source>
        <dbReference type="SAM" id="Coils"/>
    </source>
</evidence>
<dbReference type="GO" id="GO:0006334">
    <property type="term" value="P:nucleosome assembly"/>
    <property type="evidence" value="ECO:0007669"/>
    <property type="project" value="InterPro"/>
</dbReference>
<proteinExistence type="inferred from homology"/>
<gene>
    <name evidence="5" type="ORF">SKAU_G00101780</name>
</gene>
<name>A0A9Q1FZL5_SYNKA</name>
<feature type="compositionally biased region" description="Polar residues" evidence="4">
    <location>
        <begin position="1"/>
        <end position="12"/>
    </location>
</feature>
<feature type="compositionally biased region" description="Polar residues" evidence="4">
    <location>
        <begin position="64"/>
        <end position="86"/>
    </location>
</feature>
<reference evidence="5" key="1">
    <citation type="journal article" date="2023" name="Science">
        <title>Genome structures resolve the early diversification of teleost fishes.</title>
        <authorList>
            <person name="Parey E."/>
            <person name="Louis A."/>
            <person name="Montfort J."/>
            <person name="Bouchez O."/>
            <person name="Roques C."/>
            <person name="Iampietro C."/>
            <person name="Lluch J."/>
            <person name="Castinel A."/>
            <person name="Donnadieu C."/>
            <person name="Desvignes T."/>
            <person name="Floi Bucao C."/>
            <person name="Jouanno E."/>
            <person name="Wen M."/>
            <person name="Mejri S."/>
            <person name="Dirks R."/>
            <person name="Jansen H."/>
            <person name="Henkel C."/>
            <person name="Chen W.J."/>
            <person name="Zahm M."/>
            <person name="Cabau C."/>
            <person name="Klopp C."/>
            <person name="Thompson A.W."/>
            <person name="Robinson-Rechavi M."/>
            <person name="Braasch I."/>
            <person name="Lecointre G."/>
            <person name="Bobe J."/>
            <person name="Postlethwait J.H."/>
            <person name="Berthelot C."/>
            <person name="Roest Crollius H."/>
            <person name="Guiguen Y."/>
        </authorList>
    </citation>
    <scope>NUCLEOTIDE SEQUENCE</scope>
    <source>
        <strain evidence="5">WJC10195</strain>
    </source>
</reference>
<dbReference type="InterPro" id="IPR037231">
    <property type="entry name" value="NAP-like_sf"/>
</dbReference>
<feature type="coiled-coil region" evidence="3">
    <location>
        <begin position="284"/>
        <end position="311"/>
    </location>
</feature>
<accession>A0A9Q1FZL5</accession>
<feature type="region of interest" description="Disordered" evidence="4">
    <location>
        <begin position="1"/>
        <end position="263"/>
    </location>
</feature>
<feature type="compositionally biased region" description="Low complexity" evidence="4">
    <location>
        <begin position="92"/>
        <end position="110"/>
    </location>
</feature>
<feature type="compositionally biased region" description="Basic and acidic residues" evidence="4">
    <location>
        <begin position="54"/>
        <end position="63"/>
    </location>
</feature>
<dbReference type="Gene3D" id="1.20.5.1500">
    <property type="match status" value="1"/>
</dbReference>
<feature type="compositionally biased region" description="Low complexity" evidence="4">
    <location>
        <begin position="245"/>
        <end position="256"/>
    </location>
</feature>
<feature type="region of interest" description="Disordered" evidence="4">
    <location>
        <begin position="488"/>
        <end position="560"/>
    </location>
</feature>
<protein>
    <submittedName>
        <fullName evidence="5">Uncharacterized protein</fullName>
    </submittedName>
</protein>
<evidence type="ECO:0000256" key="1">
    <source>
        <dbReference type="ARBA" id="ARBA00009947"/>
    </source>
</evidence>
<dbReference type="Proteomes" id="UP001152622">
    <property type="component" value="Chromosome 3"/>
</dbReference>
<feature type="compositionally biased region" description="Low complexity" evidence="4">
    <location>
        <begin position="22"/>
        <end position="43"/>
    </location>
</feature>
<sequence>MSELSDSTQQSAAGKRSASPDPGRASPSAKAARAAVGSGALAPSGQGVENSDTAGRKETKESGETPTHGENGSAPITTSNTTSLSESGDAHPSTSSSSGVGPCTSSSSSGDAHPQTLGEAGNGKRVTGPSHSAPPEQSDWAAMAAAEALASLTRGGEDERTEQAHTSKQAGFRKKNLRKSSKRDSPVARECEQSPTPGKSQHTQAAAADSSTSSPEGGAVDSADGQRLGMMLDREEEEEGDDFLSGFSSTHCSSSPSEEETEDAECAIVSVKMAAETRQSVAVLAQVQVRLEALERKAARLHQRLELKLSQQRRPHLEQRSAIIRTIPGFWVTALLNHPLLSAHIDESDEEALSSMSHLEVESLKNLRTGYKIAFHFNRNSYFQNTTIAKEFHVRLGGSMVSFSNSILWHRGQNLTSEGGSGKESGSFFCWFSDHSDPGHDQIAEILKDDLYRNPLRYYLTPLWEPRENGSGHRGMEHSTGSECVVISDSEEDEDEGGACRDEEEEADTGSGDSEDGDQQEDDSSDREKEEEGEEELDVEELDEEQESSSPEEKGQEEES</sequence>
<feature type="compositionally biased region" description="Polar residues" evidence="4">
    <location>
        <begin position="193"/>
        <end position="204"/>
    </location>
</feature>
<comment type="similarity">
    <text evidence="1 2">Belongs to the nucleosome assembly protein (NAP) family.</text>
</comment>
<dbReference type="OrthoDB" id="19419at2759"/>
<evidence type="ECO:0000256" key="2">
    <source>
        <dbReference type="RuleBase" id="RU003876"/>
    </source>
</evidence>
<feature type="compositionally biased region" description="Acidic residues" evidence="4">
    <location>
        <begin position="489"/>
        <end position="547"/>
    </location>
</feature>
<dbReference type="SUPFAM" id="SSF143113">
    <property type="entry name" value="NAP-like"/>
    <property type="match status" value="1"/>
</dbReference>
<dbReference type="GO" id="GO:0005634">
    <property type="term" value="C:nucleus"/>
    <property type="evidence" value="ECO:0007669"/>
    <property type="project" value="InterPro"/>
</dbReference>
<evidence type="ECO:0000313" key="5">
    <source>
        <dbReference type="EMBL" id="KAJ8370150.1"/>
    </source>
</evidence>
<dbReference type="InterPro" id="IPR002164">
    <property type="entry name" value="NAP_family"/>
</dbReference>
<comment type="caution">
    <text evidence="5">The sequence shown here is derived from an EMBL/GenBank/DDBJ whole genome shotgun (WGS) entry which is preliminary data.</text>
</comment>
<evidence type="ECO:0000313" key="6">
    <source>
        <dbReference type="Proteomes" id="UP001152622"/>
    </source>
</evidence>
<feature type="compositionally biased region" description="Basic and acidic residues" evidence="4">
    <location>
        <begin position="155"/>
        <end position="165"/>
    </location>
</feature>